<dbReference type="AlphaFoldDB" id="A0A078AHZ7"/>
<sequence length="313" mass="34681">MANKFVCGCVTTGILLLIGLIILFFSAGTVEPIQYGIKYNKFSKNVESDDVYSGGWYLIGPFNSFIQFPKTQVNIDFSDLPGSKSPGFSTLTGGSTITLHFSFQYQLIKDKIPLLYKLYAQRYEENFMRVARGAISAVVSNLTIESYFSQRQQVGELMRQRLDSDLRDSFATCTGVQIIRIDLPKQQDDKLVDVQVSEQLTSQRQFAQQAEAVNKNIEVDTSISQSVIKNIEAESRASAISITSAAEAENQKALIQSKATAYSSIQEITGLTPSDNLMDFIYYTNLLNNRNSTILVGIDDAQISVLKGSGKGY</sequence>
<dbReference type="EMBL" id="CCKQ01009638">
    <property type="protein sequence ID" value="CDW81137.1"/>
    <property type="molecule type" value="Genomic_DNA"/>
</dbReference>
<organism evidence="2 3">
    <name type="scientific">Stylonychia lemnae</name>
    <name type="common">Ciliate</name>
    <dbReference type="NCBI Taxonomy" id="5949"/>
    <lineage>
        <taxon>Eukaryota</taxon>
        <taxon>Sar</taxon>
        <taxon>Alveolata</taxon>
        <taxon>Ciliophora</taxon>
        <taxon>Intramacronucleata</taxon>
        <taxon>Spirotrichea</taxon>
        <taxon>Stichotrichia</taxon>
        <taxon>Sporadotrichida</taxon>
        <taxon>Oxytrichidae</taxon>
        <taxon>Stylonychinae</taxon>
        <taxon>Stylonychia</taxon>
    </lineage>
</organism>
<name>A0A078AHZ7_STYLE</name>
<dbReference type="Gene3D" id="3.30.479.30">
    <property type="entry name" value="Band 7 domain"/>
    <property type="match status" value="1"/>
</dbReference>
<dbReference type="Pfam" id="PF01145">
    <property type="entry name" value="Band_7"/>
    <property type="match status" value="1"/>
</dbReference>
<proteinExistence type="predicted"/>
<dbReference type="OrthoDB" id="190994at2759"/>
<evidence type="ECO:0000259" key="1">
    <source>
        <dbReference type="Pfam" id="PF01145"/>
    </source>
</evidence>
<dbReference type="InterPro" id="IPR001107">
    <property type="entry name" value="Band_7"/>
</dbReference>
<dbReference type="OMA" id="YLYWISI"/>
<dbReference type="InterPro" id="IPR036013">
    <property type="entry name" value="Band_7/SPFH_dom_sf"/>
</dbReference>
<dbReference type="InParanoid" id="A0A078AHZ7"/>
<reference evidence="2 3" key="1">
    <citation type="submission" date="2014-06" db="EMBL/GenBank/DDBJ databases">
        <authorList>
            <person name="Swart Estienne"/>
        </authorList>
    </citation>
    <scope>NUCLEOTIDE SEQUENCE [LARGE SCALE GENOMIC DNA]</scope>
    <source>
        <strain evidence="2 3">130c</strain>
    </source>
</reference>
<evidence type="ECO:0000313" key="2">
    <source>
        <dbReference type="EMBL" id="CDW81137.1"/>
    </source>
</evidence>
<feature type="domain" description="Band 7" evidence="1">
    <location>
        <begin position="30"/>
        <end position="212"/>
    </location>
</feature>
<accession>A0A078AHZ7</accession>
<evidence type="ECO:0000313" key="3">
    <source>
        <dbReference type="Proteomes" id="UP000039865"/>
    </source>
</evidence>
<gene>
    <name evidence="2" type="primary">Contig10713.g11464</name>
    <name evidence="2" type="ORF">STYLEM_10147</name>
</gene>
<dbReference type="SUPFAM" id="SSF117892">
    <property type="entry name" value="Band 7/SPFH domain"/>
    <property type="match status" value="1"/>
</dbReference>
<protein>
    <recommendedName>
        <fullName evidence="1">Band 7 domain-containing protein</fullName>
    </recommendedName>
</protein>
<dbReference type="Proteomes" id="UP000039865">
    <property type="component" value="Unassembled WGS sequence"/>
</dbReference>
<keyword evidence="3" id="KW-1185">Reference proteome</keyword>